<dbReference type="GO" id="GO:0007157">
    <property type="term" value="P:heterophilic cell-cell adhesion via plasma membrane cell adhesion molecules"/>
    <property type="evidence" value="ECO:0007669"/>
    <property type="project" value="TreeGrafter"/>
</dbReference>
<feature type="disulfide bond" evidence="5">
    <location>
        <begin position="246"/>
        <end position="256"/>
    </location>
</feature>
<evidence type="ECO:0000256" key="1">
    <source>
        <dbReference type="ARBA" id="ARBA00022536"/>
    </source>
</evidence>
<keyword evidence="3" id="KW-0677">Repeat</keyword>
<dbReference type="PROSITE" id="PS50026">
    <property type="entry name" value="EGF_3"/>
    <property type="match status" value="3"/>
</dbReference>
<evidence type="ECO:0000256" key="4">
    <source>
        <dbReference type="ARBA" id="ARBA00023157"/>
    </source>
</evidence>
<dbReference type="SUPFAM" id="SSF63825">
    <property type="entry name" value="YWTD domain"/>
    <property type="match status" value="1"/>
</dbReference>
<comment type="caution">
    <text evidence="5">Lacks conserved residue(s) required for the propagation of feature annotation.</text>
</comment>
<feature type="domain" description="EGF-like" evidence="6">
    <location>
        <begin position="243"/>
        <end position="275"/>
    </location>
</feature>
<dbReference type="Pfam" id="PF00008">
    <property type="entry name" value="EGF"/>
    <property type="match status" value="1"/>
</dbReference>
<evidence type="ECO:0000313" key="8">
    <source>
        <dbReference type="Proteomes" id="UP001231518"/>
    </source>
</evidence>
<feature type="disulfide bond" evidence="5">
    <location>
        <begin position="282"/>
        <end position="292"/>
    </location>
</feature>
<name>A0AAD7Z259_MYTSE</name>
<dbReference type="GO" id="GO:0005886">
    <property type="term" value="C:plasma membrane"/>
    <property type="evidence" value="ECO:0007669"/>
    <property type="project" value="TreeGrafter"/>
</dbReference>
<evidence type="ECO:0000313" key="7">
    <source>
        <dbReference type="EMBL" id="KAJ8735947.1"/>
    </source>
</evidence>
<evidence type="ECO:0000256" key="2">
    <source>
        <dbReference type="ARBA" id="ARBA00022729"/>
    </source>
</evidence>
<dbReference type="SUPFAM" id="SSF57196">
    <property type="entry name" value="EGF/Laminin"/>
    <property type="match status" value="4"/>
</dbReference>
<dbReference type="PROSITE" id="PS00022">
    <property type="entry name" value="EGF_1"/>
    <property type="match status" value="2"/>
</dbReference>
<keyword evidence="8" id="KW-1185">Reference proteome</keyword>
<dbReference type="InterPro" id="IPR051022">
    <property type="entry name" value="Notch_Cell-Fate_Det"/>
</dbReference>
<dbReference type="PROSITE" id="PS01186">
    <property type="entry name" value="EGF_2"/>
    <property type="match status" value="2"/>
</dbReference>
<organism evidence="7 8">
    <name type="scientific">Mythimna separata</name>
    <name type="common">Oriental armyworm</name>
    <name type="synonym">Pseudaletia separata</name>
    <dbReference type="NCBI Taxonomy" id="271217"/>
    <lineage>
        <taxon>Eukaryota</taxon>
        <taxon>Metazoa</taxon>
        <taxon>Ecdysozoa</taxon>
        <taxon>Arthropoda</taxon>
        <taxon>Hexapoda</taxon>
        <taxon>Insecta</taxon>
        <taxon>Pterygota</taxon>
        <taxon>Neoptera</taxon>
        <taxon>Endopterygota</taxon>
        <taxon>Lepidoptera</taxon>
        <taxon>Glossata</taxon>
        <taxon>Ditrysia</taxon>
        <taxon>Noctuoidea</taxon>
        <taxon>Noctuidae</taxon>
        <taxon>Noctuinae</taxon>
        <taxon>Hadenini</taxon>
        <taxon>Mythimna</taxon>
    </lineage>
</organism>
<evidence type="ECO:0000256" key="3">
    <source>
        <dbReference type="ARBA" id="ARBA00022737"/>
    </source>
</evidence>
<dbReference type="PANTHER" id="PTHR24049:SF22">
    <property type="entry name" value="DROSOPHILA CRUMBS HOMOLOG"/>
    <property type="match status" value="1"/>
</dbReference>
<dbReference type="Gene3D" id="2.120.10.30">
    <property type="entry name" value="TolB, C-terminal domain"/>
    <property type="match status" value="1"/>
</dbReference>
<dbReference type="InterPro" id="IPR000742">
    <property type="entry name" value="EGF"/>
</dbReference>
<evidence type="ECO:0000256" key="5">
    <source>
        <dbReference type="PROSITE-ProRule" id="PRU00076"/>
    </source>
</evidence>
<dbReference type="Gene3D" id="2.10.25.10">
    <property type="entry name" value="Laminin"/>
    <property type="match status" value="4"/>
</dbReference>
<dbReference type="AlphaFoldDB" id="A0AAD7Z259"/>
<dbReference type="GO" id="GO:0045197">
    <property type="term" value="P:establishment or maintenance of epithelial cell apical/basal polarity"/>
    <property type="evidence" value="ECO:0007669"/>
    <property type="project" value="TreeGrafter"/>
</dbReference>
<feature type="domain" description="EGF-like" evidence="6">
    <location>
        <begin position="206"/>
        <end position="242"/>
    </location>
</feature>
<gene>
    <name evidence="7" type="ORF">PYW07_007567</name>
</gene>
<sequence length="337" mass="37493">MFKNYRYIYWITDFEIERARLDGSDRVHLVNTIVDFRRGLAIEQKTQKLYWTETYSRDGEVQVTVANLDGRSRKRLHMMKNAVFATSLVVAKDFVYWQQYRREGSDQYKPEGVWGLPRNGSQLAALYATSEPGCRGCHRVAAHYSIREQILGVARCASLRRLLSNMQPEPADALCRNYCLRGYCFDSAEGRPACSCDAGYSGERCEVYACHQYCSNGGVCSLNEDGEPVCQCTAGYVGERCDVSICKDYCLHQGNCSVGAESQPNCSCAAGYSGERCEVELCREHCLHGGACSVRESTRGCECAAGYSGERCEVAACQDYCLHGNCSVGAEGELTCR</sequence>
<feature type="disulfide bond" evidence="5">
    <location>
        <begin position="210"/>
        <end position="220"/>
    </location>
</feature>
<comment type="caution">
    <text evidence="7">The sequence shown here is derived from an EMBL/GenBank/DDBJ whole genome shotgun (WGS) entry which is preliminary data.</text>
</comment>
<dbReference type="Proteomes" id="UP001231518">
    <property type="component" value="Chromosome 2"/>
</dbReference>
<dbReference type="InterPro" id="IPR011042">
    <property type="entry name" value="6-blade_b-propeller_TolB-like"/>
</dbReference>
<reference evidence="7" key="1">
    <citation type="submission" date="2023-03" db="EMBL/GenBank/DDBJ databases">
        <title>Chromosome-level genomes of two armyworms, Mythimna separata and Mythimna loreyi, provide insights into the biosynthesis and reception of sex pheromones.</title>
        <authorList>
            <person name="Zhao H."/>
        </authorList>
    </citation>
    <scope>NUCLEOTIDE SEQUENCE</scope>
    <source>
        <strain evidence="7">BeijingLab</strain>
        <tissue evidence="7">Pupa</tissue>
    </source>
</reference>
<keyword evidence="1 5" id="KW-0245">EGF-like domain</keyword>
<keyword evidence="2" id="KW-0732">Signal</keyword>
<dbReference type="PANTHER" id="PTHR24049">
    <property type="entry name" value="CRUMBS FAMILY MEMBER"/>
    <property type="match status" value="1"/>
</dbReference>
<protein>
    <recommendedName>
        <fullName evidence="6">EGF-like domain-containing protein</fullName>
    </recommendedName>
</protein>
<feature type="disulfide bond" evidence="5">
    <location>
        <begin position="303"/>
        <end position="312"/>
    </location>
</feature>
<feature type="disulfide bond" evidence="5">
    <location>
        <begin position="232"/>
        <end position="241"/>
    </location>
</feature>
<evidence type="ECO:0000259" key="6">
    <source>
        <dbReference type="PROSITE" id="PS50026"/>
    </source>
</evidence>
<keyword evidence="4 5" id="KW-1015">Disulfide bond</keyword>
<dbReference type="GO" id="GO:0032991">
    <property type="term" value="C:protein-containing complex"/>
    <property type="evidence" value="ECO:0007669"/>
    <property type="project" value="TreeGrafter"/>
</dbReference>
<feature type="domain" description="EGF-like" evidence="6">
    <location>
        <begin position="278"/>
        <end position="313"/>
    </location>
</feature>
<accession>A0AAD7Z259</accession>
<proteinExistence type="predicted"/>
<dbReference type="SMART" id="SM00181">
    <property type="entry name" value="EGF"/>
    <property type="match status" value="4"/>
</dbReference>
<dbReference type="EMBL" id="JARGEI010000002">
    <property type="protein sequence ID" value="KAJ8735947.1"/>
    <property type="molecule type" value="Genomic_DNA"/>
</dbReference>